<gene>
    <name evidence="2" type="ORF">IAB26_13810</name>
</gene>
<protein>
    <submittedName>
        <fullName evidence="2">Uncharacterized protein</fullName>
    </submittedName>
</protein>
<feature type="transmembrane region" description="Helical" evidence="1">
    <location>
        <begin position="49"/>
        <end position="74"/>
    </location>
</feature>
<dbReference type="AlphaFoldDB" id="A0A9D0ZXL4"/>
<accession>A0A9D0ZXL4</accession>
<feature type="transmembrane region" description="Helical" evidence="1">
    <location>
        <begin position="217"/>
        <end position="236"/>
    </location>
</feature>
<evidence type="ECO:0000313" key="3">
    <source>
        <dbReference type="Proteomes" id="UP000886886"/>
    </source>
</evidence>
<proteinExistence type="predicted"/>
<reference evidence="2" key="1">
    <citation type="submission" date="2020-10" db="EMBL/GenBank/DDBJ databases">
        <authorList>
            <person name="Gilroy R."/>
        </authorList>
    </citation>
    <scope>NUCLEOTIDE SEQUENCE</scope>
    <source>
        <strain evidence="2">ChiSjej3B21-11622</strain>
    </source>
</reference>
<keyword evidence="1" id="KW-1133">Transmembrane helix</keyword>
<name>A0A9D0ZXL4_9FIRM</name>
<evidence type="ECO:0000313" key="2">
    <source>
        <dbReference type="EMBL" id="HIQ97619.1"/>
    </source>
</evidence>
<keyword evidence="1" id="KW-0812">Transmembrane</keyword>
<organism evidence="2 3">
    <name type="scientific">Candidatus Limivivens merdigallinarum</name>
    <dbReference type="NCBI Taxonomy" id="2840859"/>
    <lineage>
        <taxon>Bacteria</taxon>
        <taxon>Bacillati</taxon>
        <taxon>Bacillota</taxon>
        <taxon>Clostridia</taxon>
        <taxon>Lachnospirales</taxon>
        <taxon>Lachnospiraceae</taxon>
        <taxon>Lachnospiraceae incertae sedis</taxon>
        <taxon>Candidatus Limivivens</taxon>
    </lineage>
</organism>
<reference evidence="2" key="2">
    <citation type="journal article" date="2021" name="PeerJ">
        <title>Extensive microbial diversity within the chicken gut microbiome revealed by metagenomics and culture.</title>
        <authorList>
            <person name="Gilroy R."/>
            <person name="Ravi A."/>
            <person name="Getino M."/>
            <person name="Pursley I."/>
            <person name="Horton D.L."/>
            <person name="Alikhan N.F."/>
            <person name="Baker D."/>
            <person name="Gharbi K."/>
            <person name="Hall N."/>
            <person name="Watson M."/>
            <person name="Adriaenssens E.M."/>
            <person name="Foster-Nyarko E."/>
            <person name="Jarju S."/>
            <person name="Secka A."/>
            <person name="Antonio M."/>
            <person name="Oren A."/>
            <person name="Chaudhuri R.R."/>
            <person name="La Ragione R."/>
            <person name="Hildebrand F."/>
            <person name="Pallen M.J."/>
        </authorList>
    </citation>
    <scope>NUCLEOTIDE SEQUENCE</scope>
    <source>
        <strain evidence="2">ChiSjej3B21-11622</strain>
    </source>
</reference>
<feature type="transmembrane region" description="Helical" evidence="1">
    <location>
        <begin position="20"/>
        <end position="37"/>
    </location>
</feature>
<dbReference type="Proteomes" id="UP000886886">
    <property type="component" value="Unassembled WGS sequence"/>
</dbReference>
<feature type="transmembrane region" description="Helical" evidence="1">
    <location>
        <begin position="109"/>
        <end position="131"/>
    </location>
</feature>
<feature type="transmembrane region" description="Helical" evidence="1">
    <location>
        <begin position="193"/>
        <end position="210"/>
    </location>
</feature>
<sequence length="307" mass="34213">MLLELRDTLKEIYMKYDTWLDAIGKFVLAFLSFQIVNMQLGQMQMLNNLLLVMVLSLACSFLPLNTVILVMAGIALVHSYAIGIPALAVAAGVLMMVLLLYFGVAPEQALAFLLTPVALEFQSMLAIPLIFGLLCGPKAGVGILFGNISFFTLEEIGSYALTNQADQSGLSEGELLLKGIQDLLRGILGNSEMILSAIVMIAVLFIVYAVRRLAIKYAWQMAIGIGTVIYLILEIFGKMTFQVGFSYLPLLFGTVVSVLLAVVLQGLCFQLDYRRVESLQFEDDDYYYYVKAVPKRKRERTVEEWKR</sequence>
<keyword evidence="1" id="KW-0472">Membrane</keyword>
<dbReference type="EMBL" id="DVFT01000202">
    <property type="protein sequence ID" value="HIQ97619.1"/>
    <property type="molecule type" value="Genomic_DNA"/>
</dbReference>
<feature type="transmembrane region" description="Helical" evidence="1">
    <location>
        <begin position="80"/>
        <end position="102"/>
    </location>
</feature>
<comment type="caution">
    <text evidence="2">The sequence shown here is derived from an EMBL/GenBank/DDBJ whole genome shotgun (WGS) entry which is preliminary data.</text>
</comment>
<evidence type="ECO:0000256" key="1">
    <source>
        <dbReference type="SAM" id="Phobius"/>
    </source>
</evidence>
<feature type="transmembrane region" description="Helical" evidence="1">
    <location>
        <begin position="248"/>
        <end position="269"/>
    </location>
</feature>